<evidence type="ECO:0000313" key="2">
    <source>
        <dbReference type="Proteomes" id="UP000834106"/>
    </source>
</evidence>
<dbReference type="EMBL" id="OU503051">
    <property type="protein sequence ID" value="CAI9778887.1"/>
    <property type="molecule type" value="Genomic_DNA"/>
</dbReference>
<accession>A0AAD2E4X8</accession>
<organism evidence="1 2">
    <name type="scientific">Fraxinus pennsylvanica</name>
    <dbReference type="NCBI Taxonomy" id="56036"/>
    <lineage>
        <taxon>Eukaryota</taxon>
        <taxon>Viridiplantae</taxon>
        <taxon>Streptophyta</taxon>
        <taxon>Embryophyta</taxon>
        <taxon>Tracheophyta</taxon>
        <taxon>Spermatophyta</taxon>
        <taxon>Magnoliopsida</taxon>
        <taxon>eudicotyledons</taxon>
        <taxon>Gunneridae</taxon>
        <taxon>Pentapetalae</taxon>
        <taxon>asterids</taxon>
        <taxon>lamiids</taxon>
        <taxon>Lamiales</taxon>
        <taxon>Oleaceae</taxon>
        <taxon>Oleeae</taxon>
        <taxon>Fraxinus</taxon>
    </lineage>
</organism>
<dbReference type="Proteomes" id="UP000834106">
    <property type="component" value="Chromosome 16"/>
</dbReference>
<name>A0AAD2E4X8_9LAMI</name>
<dbReference type="AlphaFoldDB" id="A0AAD2E4X8"/>
<evidence type="ECO:0000313" key="1">
    <source>
        <dbReference type="EMBL" id="CAI9778887.1"/>
    </source>
</evidence>
<reference evidence="1" key="1">
    <citation type="submission" date="2023-05" db="EMBL/GenBank/DDBJ databases">
        <authorList>
            <person name="Huff M."/>
        </authorList>
    </citation>
    <scope>NUCLEOTIDE SEQUENCE</scope>
</reference>
<proteinExistence type="predicted"/>
<gene>
    <name evidence="1" type="ORF">FPE_LOCUS26317</name>
</gene>
<protein>
    <submittedName>
        <fullName evidence="1">Uncharacterized protein</fullName>
    </submittedName>
</protein>
<sequence>MKHIAPPPPPPPESQDLLLRHRTTMATTLLQSRHNSAYSAFTATTGSSVSSSSSSSRTAPDDFRLLSTEHISLVYVSLKDLLPSASAPVDSPKSSVAHLPKQTVVRNGFLQRLWPPRVPAFFYHIFEALTRLRNWLIEAIRIRSSR</sequence>
<keyword evidence="2" id="KW-1185">Reference proteome</keyword>